<evidence type="ECO:0000256" key="2">
    <source>
        <dbReference type="SAM" id="MobiDB-lite"/>
    </source>
</evidence>
<dbReference type="Proteomes" id="UP000015104">
    <property type="component" value="Unassembled WGS sequence"/>
</dbReference>
<feature type="region of interest" description="Disordered" evidence="2">
    <location>
        <begin position="468"/>
        <end position="493"/>
    </location>
</feature>
<evidence type="ECO:0000313" key="3">
    <source>
        <dbReference type="EnsemblMetazoa" id="tetur01g09300.1"/>
    </source>
</evidence>
<evidence type="ECO:0000256" key="1">
    <source>
        <dbReference type="SAM" id="Coils"/>
    </source>
</evidence>
<feature type="coiled-coil region" evidence="1">
    <location>
        <begin position="316"/>
        <end position="343"/>
    </location>
</feature>
<accession>T1JS54</accession>
<dbReference type="HOGENOM" id="CLU_553584_0_0_1"/>
<gene>
    <name evidence="3" type="primary">107364812</name>
</gene>
<organism evidence="3 4">
    <name type="scientific">Tetranychus urticae</name>
    <name type="common">Two-spotted spider mite</name>
    <dbReference type="NCBI Taxonomy" id="32264"/>
    <lineage>
        <taxon>Eukaryota</taxon>
        <taxon>Metazoa</taxon>
        <taxon>Ecdysozoa</taxon>
        <taxon>Arthropoda</taxon>
        <taxon>Chelicerata</taxon>
        <taxon>Arachnida</taxon>
        <taxon>Acari</taxon>
        <taxon>Acariformes</taxon>
        <taxon>Trombidiformes</taxon>
        <taxon>Prostigmata</taxon>
        <taxon>Eleutherengona</taxon>
        <taxon>Raphignathae</taxon>
        <taxon>Tetranychoidea</taxon>
        <taxon>Tetranychidae</taxon>
        <taxon>Tetranychus</taxon>
    </lineage>
</organism>
<dbReference type="AlphaFoldDB" id="T1JS54"/>
<dbReference type="EnsemblMetazoa" id="tetur01g09300.1">
    <property type="protein sequence ID" value="tetur01g09300.1"/>
    <property type="gene ID" value="tetur01g09300"/>
</dbReference>
<protein>
    <submittedName>
        <fullName evidence="3">Uncharacterized protein</fullName>
    </submittedName>
</protein>
<name>T1JS54_TETUR</name>
<feature type="region of interest" description="Disordered" evidence="2">
    <location>
        <begin position="348"/>
        <end position="367"/>
    </location>
</feature>
<reference evidence="4" key="1">
    <citation type="submission" date="2011-08" db="EMBL/GenBank/DDBJ databases">
        <authorList>
            <person name="Rombauts S."/>
        </authorList>
    </citation>
    <scope>NUCLEOTIDE SEQUENCE</scope>
    <source>
        <strain evidence="4">London</strain>
    </source>
</reference>
<sequence length="493" mass="56986">MELIERQNVCLAPIISRLEANRQNLEAVKQKSDSDFNKIAVKLEEIEKIVADIEKSADGVSYDLFNSVKAQLERLIHEIHRLKRVHRFLTAICEYITDNKSTKELTSRHVIIKTLKKKMLSWEDQIKLDIERKKTDIEEIEKRIIEKKKRCKEAEDFSFLSSIQIRKREALLQDVSSKLHRLESEKQSLLKSNNELKKSLNDGLLVAKKQEEGINETIAKQMDKFKDIEQKYSFMEAKQIEIDANQKRLTELETIILEKTEERANLLELDTNLSNQVEAMDLANDTRLLLFNDQKSELLAQEAARQKYIEETGMNLSATMEESVRLEKENQDLEIKISMIEKEYSIWKQSEKEQGDENDDDEEEKELEQEICELKNKINLLKEGSKSIGESTVSSQSEQVKVIEQSNSVEMAPPQPSTPAVVQPVVSCSQDKPSCSSQSSNRKCFKTIQPASYELLDDPLDMIMNMKDERGSQDPLRVSKRAYKRKPNPKFAK</sequence>
<keyword evidence="1" id="KW-0175">Coiled coil</keyword>
<evidence type="ECO:0000313" key="4">
    <source>
        <dbReference type="Proteomes" id="UP000015104"/>
    </source>
</evidence>
<keyword evidence="4" id="KW-1185">Reference proteome</keyword>
<feature type="coiled-coil region" evidence="1">
    <location>
        <begin position="123"/>
        <end position="199"/>
    </location>
</feature>
<proteinExistence type="predicted"/>
<dbReference type="EMBL" id="CAEY01000458">
    <property type="status" value="NOT_ANNOTATED_CDS"/>
    <property type="molecule type" value="Genomic_DNA"/>
</dbReference>
<feature type="compositionally biased region" description="Acidic residues" evidence="2">
    <location>
        <begin position="356"/>
        <end position="367"/>
    </location>
</feature>
<reference evidence="3" key="2">
    <citation type="submission" date="2015-06" db="UniProtKB">
        <authorList>
            <consortium name="EnsemblMetazoa"/>
        </authorList>
    </citation>
    <scope>IDENTIFICATION</scope>
</reference>
<feature type="compositionally biased region" description="Basic residues" evidence="2">
    <location>
        <begin position="478"/>
        <end position="493"/>
    </location>
</feature>